<evidence type="ECO:0000256" key="1">
    <source>
        <dbReference type="ARBA" id="ARBA00022679"/>
    </source>
</evidence>
<keyword evidence="4" id="KW-0067">ATP-binding</keyword>
<keyword evidence="1" id="KW-0808">Transferase</keyword>
<evidence type="ECO:0000313" key="8">
    <source>
        <dbReference type="Proteomes" id="UP000569914"/>
    </source>
</evidence>
<keyword evidence="2" id="KW-0547">Nucleotide-binding</keyword>
<keyword evidence="8" id="KW-1185">Reference proteome</keyword>
<dbReference type="GO" id="GO:0005524">
    <property type="term" value="F:ATP binding"/>
    <property type="evidence" value="ECO:0007669"/>
    <property type="project" value="UniProtKB-KW"/>
</dbReference>
<dbReference type="RefSeq" id="WP_179749248.1">
    <property type="nucleotide sequence ID" value="NZ_JACCBU010000001.1"/>
</dbReference>
<dbReference type="Proteomes" id="UP000569914">
    <property type="component" value="Unassembled WGS sequence"/>
</dbReference>
<gene>
    <name evidence="7" type="ORF">BKA15_001383</name>
</gene>
<feature type="domain" description="Maltokinase N-terminal cap" evidence="6">
    <location>
        <begin position="20"/>
        <end position="106"/>
    </location>
</feature>
<evidence type="ECO:0000256" key="3">
    <source>
        <dbReference type="ARBA" id="ARBA00022777"/>
    </source>
</evidence>
<dbReference type="AlphaFoldDB" id="A0A7Y9I5G3"/>
<keyword evidence="3" id="KW-0418">Kinase</keyword>
<sequence>MAVIHRTTVKPTKLELLTAWLPTRSWYGGGSSPSLAKAGGFRLDDPAGEVGLEFLVTTDESGAQPVTYLVPLTYRGAAVDGAEQALVGTTEHGVLGRRWVYDGCHDPVLVGQLWGLIAGRVAAQAQSESHTIDRNVTRSYSGPALPPGSLEVKVTDGQEHTLLATAEGTTVRVHRILRPTPSSIATPPAGAAGHVGGSWQPPGGRRVQGYFATLEIAGRRTG</sequence>
<feature type="region of interest" description="Disordered" evidence="5">
    <location>
        <begin position="181"/>
        <end position="204"/>
    </location>
</feature>
<evidence type="ECO:0000313" key="7">
    <source>
        <dbReference type="EMBL" id="NYE70054.1"/>
    </source>
</evidence>
<accession>A0A7Y9I5G3</accession>
<reference evidence="7 8" key="1">
    <citation type="submission" date="2020-07" db="EMBL/GenBank/DDBJ databases">
        <title>Sequencing the genomes of 1000 actinobacteria strains.</title>
        <authorList>
            <person name="Klenk H.-P."/>
        </authorList>
    </citation>
    <scope>NUCLEOTIDE SEQUENCE [LARGE SCALE GENOMIC DNA]</scope>
    <source>
        <strain evidence="7 8">DSM 22083</strain>
    </source>
</reference>
<proteinExistence type="predicted"/>
<name>A0A7Y9I5G3_9ACTN</name>
<dbReference type="Pfam" id="PF18085">
    <property type="entry name" value="Mak_N_cap"/>
    <property type="match status" value="1"/>
</dbReference>
<protein>
    <recommendedName>
        <fullName evidence="6">Maltokinase N-terminal cap domain-containing protein</fullName>
    </recommendedName>
</protein>
<organism evidence="7 8">
    <name type="scientific">Microlunatus parietis</name>
    <dbReference type="NCBI Taxonomy" id="682979"/>
    <lineage>
        <taxon>Bacteria</taxon>
        <taxon>Bacillati</taxon>
        <taxon>Actinomycetota</taxon>
        <taxon>Actinomycetes</taxon>
        <taxon>Propionibacteriales</taxon>
        <taxon>Propionibacteriaceae</taxon>
        <taxon>Microlunatus</taxon>
    </lineage>
</organism>
<comment type="caution">
    <text evidence="7">The sequence shown here is derived from an EMBL/GenBank/DDBJ whole genome shotgun (WGS) entry which is preliminary data.</text>
</comment>
<dbReference type="EMBL" id="JACCBU010000001">
    <property type="protein sequence ID" value="NYE70054.1"/>
    <property type="molecule type" value="Genomic_DNA"/>
</dbReference>
<dbReference type="InterPro" id="IPR040999">
    <property type="entry name" value="Mak_N_cap"/>
</dbReference>
<dbReference type="GO" id="GO:0016301">
    <property type="term" value="F:kinase activity"/>
    <property type="evidence" value="ECO:0007669"/>
    <property type="project" value="UniProtKB-KW"/>
</dbReference>
<evidence type="ECO:0000259" key="6">
    <source>
        <dbReference type="Pfam" id="PF18085"/>
    </source>
</evidence>
<evidence type="ECO:0000256" key="2">
    <source>
        <dbReference type="ARBA" id="ARBA00022741"/>
    </source>
</evidence>
<evidence type="ECO:0000256" key="4">
    <source>
        <dbReference type="ARBA" id="ARBA00022840"/>
    </source>
</evidence>
<evidence type="ECO:0000256" key="5">
    <source>
        <dbReference type="SAM" id="MobiDB-lite"/>
    </source>
</evidence>